<keyword evidence="1" id="KW-0812">Transmembrane</keyword>
<dbReference type="AlphaFoldDB" id="A0A0F9UUS8"/>
<evidence type="ECO:0008006" key="3">
    <source>
        <dbReference type="Google" id="ProtNLM"/>
    </source>
</evidence>
<dbReference type="EMBL" id="LAZR01000805">
    <property type="protein sequence ID" value="KKN57393.1"/>
    <property type="molecule type" value="Genomic_DNA"/>
</dbReference>
<feature type="transmembrane region" description="Helical" evidence="1">
    <location>
        <begin position="12"/>
        <end position="33"/>
    </location>
</feature>
<feature type="transmembrane region" description="Helical" evidence="1">
    <location>
        <begin position="150"/>
        <end position="169"/>
    </location>
</feature>
<feature type="transmembrane region" description="Helical" evidence="1">
    <location>
        <begin position="190"/>
        <end position="209"/>
    </location>
</feature>
<reference evidence="2" key="1">
    <citation type="journal article" date="2015" name="Nature">
        <title>Complex archaea that bridge the gap between prokaryotes and eukaryotes.</title>
        <authorList>
            <person name="Spang A."/>
            <person name="Saw J.H."/>
            <person name="Jorgensen S.L."/>
            <person name="Zaremba-Niedzwiedzka K."/>
            <person name="Martijn J."/>
            <person name="Lind A.E."/>
            <person name="van Eijk R."/>
            <person name="Schleper C."/>
            <person name="Guy L."/>
            <person name="Ettema T.J."/>
        </authorList>
    </citation>
    <scope>NUCLEOTIDE SEQUENCE</scope>
</reference>
<feature type="transmembrane region" description="Helical" evidence="1">
    <location>
        <begin position="215"/>
        <end position="234"/>
    </location>
</feature>
<feature type="transmembrane region" description="Helical" evidence="1">
    <location>
        <begin position="110"/>
        <end position="130"/>
    </location>
</feature>
<sequence>MSLSIELILLGVFTLFYIAVVFIVGFIIILRYFQVRDKTFLYAGIGFIGIAFPWSGVALNFISSAFFGIIPPMELHFFLHGGMSGMFLFFWITAILNLSGISSQKREKYVITTGIIAFIIEIMYLSLIFYDTTILGVLLNEIQVDYAPFSEFYLLLEMIIIVISGFWLAKKSLKADDKKVKLKGKLLLSGFFLFPLATTLEVLVPLISVIIAARILVIITMFLIYGGLILPKWMERLFLRKKKL</sequence>
<organism evidence="2">
    <name type="scientific">marine sediment metagenome</name>
    <dbReference type="NCBI Taxonomy" id="412755"/>
    <lineage>
        <taxon>unclassified sequences</taxon>
        <taxon>metagenomes</taxon>
        <taxon>ecological metagenomes</taxon>
    </lineage>
</organism>
<evidence type="ECO:0000256" key="1">
    <source>
        <dbReference type="SAM" id="Phobius"/>
    </source>
</evidence>
<keyword evidence="1" id="KW-0472">Membrane</keyword>
<accession>A0A0F9UUS8</accession>
<gene>
    <name evidence="2" type="ORF">LCGC14_0562650</name>
</gene>
<feature type="transmembrane region" description="Helical" evidence="1">
    <location>
        <begin position="77"/>
        <end position="98"/>
    </location>
</feature>
<keyword evidence="1" id="KW-1133">Transmembrane helix</keyword>
<evidence type="ECO:0000313" key="2">
    <source>
        <dbReference type="EMBL" id="KKN57393.1"/>
    </source>
</evidence>
<feature type="transmembrane region" description="Helical" evidence="1">
    <location>
        <begin position="40"/>
        <end position="71"/>
    </location>
</feature>
<comment type="caution">
    <text evidence="2">The sequence shown here is derived from an EMBL/GenBank/DDBJ whole genome shotgun (WGS) entry which is preliminary data.</text>
</comment>
<name>A0A0F9UUS8_9ZZZZ</name>
<proteinExistence type="predicted"/>
<protein>
    <recommendedName>
        <fullName evidence="3">Histidine kinase N-terminal 7TM region domain-containing protein</fullName>
    </recommendedName>
</protein>